<evidence type="ECO:0000259" key="14">
    <source>
        <dbReference type="PROSITE" id="PS50814"/>
    </source>
</evidence>
<dbReference type="OMA" id="YCWAMSA"/>
<dbReference type="InterPro" id="IPR050122">
    <property type="entry name" value="RTK"/>
</dbReference>
<dbReference type="PROSITE" id="PS50814">
    <property type="entry name" value="WIF"/>
    <property type="match status" value="1"/>
</dbReference>
<evidence type="ECO:0000256" key="9">
    <source>
        <dbReference type="ARBA" id="ARBA00023180"/>
    </source>
</evidence>
<evidence type="ECO:0000256" key="12">
    <source>
        <dbReference type="SAM" id="SignalP"/>
    </source>
</evidence>
<evidence type="ECO:0000256" key="6">
    <source>
        <dbReference type="ARBA" id="ARBA00022989"/>
    </source>
</evidence>
<dbReference type="PANTHER" id="PTHR24416:SF349">
    <property type="entry name" value="TYROSINE-PROTEIN KINASE RYK"/>
    <property type="match status" value="1"/>
</dbReference>
<accession>A0A8B7P5S7</accession>
<evidence type="ECO:0000256" key="4">
    <source>
        <dbReference type="ARBA" id="ARBA00022741"/>
    </source>
</evidence>
<protein>
    <submittedName>
        <fullName evidence="16">Tyrosine-protein kinase Drl isoform X1</fullName>
    </submittedName>
</protein>
<keyword evidence="6 11" id="KW-1133">Transmembrane helix</keyword>
<keyword evidence="4" id="KW-0547">Nucleotide-binding</keyword>
<evidence type="ECO:0000256" key="1">
    <source>
        <dbReference type="ARBA" id="ARBA00004162"/>
    </source>
</evidence>
<dbReference type="SMART" id="SM00469">
    <property type="entry name" value="WIF"/>
    <property type="match status" value="1"/>
</dbReference>
<feature type="chain" id="PRO_5034843210" evidence="12">
    <location>
        <begin position="19"/>
        <end position="557"/>
    </location>
</feature>
<evidence type="ECO:0000256" key="8">
    <source>
        <dbReference type="ARBA" id="ARBA00023170"/>
    </source>
</evidence>
<dbReference type="GeneID" id="108677740"/>
<feature type="transmembrane region" description="Helical" evidence="11">
    <location>
        <begin position="172"/>
        <end position="193"/>
    </location>
</feature>
<dbReference type="GO" id="GO:0043235">
    <property type="term" value="C:receptor complex"/>
    <property type="evidence" value="ECO:0007669"/>
    <property type="project" value="TreeGrafter"/>
</dbReference>
<keyword evidence="16" id="KW-0418">Kinase</keyword>
<evidence type="ECO:0000313" key="15">
    <source>
        <dbReference type="Proteomes" id="UP000694843"/>
    </source>
</evidence>
<feature type="region of interest" description="Disordered" evidence="10">
    <location>
        <begin position="240"/>
        <end position="262"/>
    </location>
</feature>
<dbReference type="PANTHER" id="PTHR24416">
    <property type="entry name" value="TYROSINE-PROTEIN KINASE RECEPTOR"/>
    <property type="match status" value="1"/>
</dbReference>
<evidence type="ECO:0000256" key="3">
    <source>
        <dbReference type="ARBA" id="ARBA00022729"/>
    </source>
</evidence>
<evidence type="ECO:0000256" key="2">
    <source>
        <dbReference type="ARBA" id="ARBA00022692"/>
    </source>
</evidence>
<evidence type="ECO:0000259" key="13">
    <source>
        <dbReference type="PROSITE" id="PS50011"/>
    </source>
</evidence>
<feature type="compositionally biased region" description="Basic residues" evidence="10">
    <location>
        <begin position="196"/>
        <end position="209"/>
    </location>
</feature>
<dbReference type="Pfam" id="PF07714">
    <property type="entry name" value="PK_Tyr_Ser-Thr"/>
    <property type="match status" value="1"/>
</dbReference>
<dbReference type="Pfam" id="PF02019">
    <property type="entry name" value="WIF"/>
    <property type="match status" value="1"/>
</dbReference>
<dbReference type="Gene3D" id="3.30.200.20">
    <property type="entry name" value="Phosphorylase Kinase, domain 1"/>
    <property type="match status" value="1"/>
</dbReference>
<keyword evidence="9" id="KW-0325">Glycoprotein</keyword>
<feature type="domain" description="WIF" evidence="14">
    <location>
        <begin position="22"/>
        <end position="152"/>
    </location>
</feature>
<dbReference type="GO" id="GO:0005886">
    <property type="term" value="C:plasma membrane"/>
    <property type="evidence" value="ECO:0007669"/>
    <property type="project" value="UniProtKB-SubCell"/>
</dbReference>
<organism evidence="15 16">
    <name type="scientific">Hyalella azteca</name>
    <name type="common">Amphipod</name>
    <dbReference type="NCBI Taxonomy" id="294128"/>
    <lineage>
        <taxon>Eukaryota</taxon>
        <taxon>Metazoa</taxon>
        <taxon>Ecdysozoa</taxon>
        <taxon>Arthropoda</taxon>
        <taxon>Crustacea</taxon>
        <taxon>Multicrustacea</taxon>
        <taxon>Malacostraca</taxon>
        <taxon>Eumalacostraca</taxon>
        <taxon>Peracarida</taxon>
        <taxon>Amphipoda</taxon>
        <taxon>Senticaudata</taxon>
        <taxon>Talitrida</taxon>
        <taxon>Talitroidea</taxon>
        <taxon>Hyalellidae</taxon>
        <taxon>Hyalella</taxon>
    </lineage>
</organism>
<dbReference type="InterPro" id="IPR003306">
    <property type="entry name" value="WIF"/>
</dbReference>
<sequence>MWRVCAILTALMLGSGEAMFDLFIEAKDFQKLLGVNSELWYVRDGEVKENALDYVVPVPSDISVLTFQWRARHNILLPYAAQTHVGNPEAALVKLSVNTTGSVPTSTQPFHLIINCTGKLSTQVDVTLNIQVPLRASLHHLTNLTIHRRKICYRNAGENVTTGSSVPRGGGVVVYVAVAALAAFLLLVAALAAHNHRTRHTKHGRRSRRCMGEVSTDQQPSCSSPCLPTPTNPMNCPAPSLPHSSQHSFVAPSTSTGPSAPGGWAAVRREASLASAPSSWMTQDLKSSLLHTSPGDVLGSSDCESRDVMRRMKQVQVADGQVQEVQVVQEGTFGRLLTATYTSTRHPSPERVLVKTLAGEGGSSNRQRQVVLQEALQMVGLEHPHLLQVMALVWHQPSDPPMLLYRAPLHGNMKRFLQSCSPLVTRQVVQMALQLLQALSFLHAARILHADVAARNCWLDTGLRVQLCDCALSRDLFPGDYDCLGDNNNRPVKWLAIEALQRHAFSPQSDVWAWGVTVWEVMTLGQQPYAEVDAGEMEEALLGGVRLAQPINCPDQL</sequence>
<dbReference type="PRINTS" id="PR00109">
    <property type="entry name" value="TYRKINASE"/>
</dbReference>
<proteinExistence type="predicted"/>
<dbReference type="InterPro" id="IPR001245">
    <property type="entry name" value="Ser-Thr/Tyr_kinase_cat_dom"/>
</dbReference>
<keyword evidence="3 12" id="KW-0732">Signal</keyword>
<evidence type="ECO:0000256" key="10">
    <source>
        <dbReference type="SAM" id="MobiDB-lite"/>
    </source>
</evidence>
<keyword evidence="2 11" id="KW-0812">Transmembrane</keyword>
<keyword evidence="7 11" id="KW-0472">Membrane</keyword>
<evidence type="ECO:0000256" key="11">
    <source>
        <dbReference type="SAM" id="Phobius"/>
    </source>
</evidence>
<keyword evidence="8" id="KW-0675">Receptor</keyword>
<dbReference type="OrthoDB" id="535945at2759"/>
<dbReference type="InterPro" id="IPR038677">
    <property type="entry name" value="WIF_sf"/>
</dbReference>
<dbReference type="GO" id="GO:0004672">
    <property type="term" value="F:protein kinase activity"/>
    <property type="evidence" value="ECO:0007669"/>
    <property type="project" value="InterPro"/>
</dbReference>
<feature type="domain" description="Protein kinase" evidence="13">
    <location>
        <begin position="322"/>
        <end position="557"/>
    </location>
</feature>
<dbReference type="InterPro" id="IPR011009">
    <property type="entry name" value="Kinase-like_dom_sf"/>
</dbReference>
<dbReference type="Gene3D" id="1.10.510.10">
    <property type="entry name" value="Transferase(Phosphotransferase) domain 1"/>
    <property type="match status" value="1"/>
</dbReference>
<reference evidence="16" key="1">
    <citation type="submission" date="2025-08" db="UniProtKB">
        <authorList>
            <consortium name="RefSeq"/>
        </authorList>
    </citation>
    <scope>IDENTIFICATION</scope>
    <source>
        <tissue evidence="16">Whole organism</tissue>
    </source>
</reference>
<feature type="region of interest" description="Disordered" evidence="10">
    <location>
        <begin position="196"/>
        <end position="226"/>
    </location>
</feature>
<dbReference type="SUPFAM" id="SSF56112">
    <property type="entry name" value="Protein kinase-like (PK-like)"/>
    <property type="match status" value="1"/>
</dbReference>
<dbReference type="AlphaFoldDB" id="A0A8B7P5S7"/>
<name>A0A8B7P5S7_HYAAZ</name>
<gene>
    <name evidence="16" type="primary">LOC108677740</name>
</gene>
<dbReference type="GO" id="GO:0005524">
    <property type="term" value="F:ATP binding"/>
    <property type="evidence" value="ECO:0007669"/>
    <property type="project" value="UniProtKB-KW"/>
</dbReference>
<feature type="compositionally biased region" description="Polar residues" evidence="10">
    <location>
        <begin position="242"/>
        <end position="258"/>
    </location>
</feature>
<keyword evidence="16" id="KW-0808">Transferase</keyword>
<dbReference type="GO" id="GO:0010976">
    <property type="term" value="P:positive regulation of neuron projection development"/>
    <property type="evidence" value="ECO:0007669"/>
    <property type="project" value="TreeGrafter"/>
</dbReference>
<dbReference type="GO" id="GO:0007169">
    <property type="term" value="P:cell surface receptor protein tyrosine kinase signaling pathway"/>
    <property type="evidence" value="ECO:0007669"/>
    <property type="project" value="TreeGrafter"/>
</dbReference>
<keyword evidence="5" id="KW-0067">ATP-binding</keyword>
<evidence type="ECO:0000256" key="7">
    <source>
        <dbReference type="ARBA" id="ARBA00023136"/>
    </source>
</evidence>
<evidence type="ECO:0000313" key="16">
    <source>
        <dbReference type="RefSeq" id="XP_018021499.1"/>
    </source>
</evidence>
<feature type="signal peptide" evidence="12">
    <location>
        <begin position="1"/>
        <end position="18"/>
    </location>
</feature>
<dbReference type="GO" id="GO:0051897">
    <property type="term" value="P:positive regulation of phosphatidylinositol 3-kinase/protein kinase B signal transduction"/>
    <property type="evidence" value="ECO:0007669"/>
    <property type="project" value="TreeGrafter"/>
</dbReference>
<dbReference type="InterPro" id="IPR000719">
    <property type="entry name" value="Prot_kinase_dom"/>
</dbReference>
<dbReference type="Proteomes" id="UP000694843">
    <property type="component" value="Unplaced"/>
</dbReference>
<dbReference type="Gene3D" id="2.60.40.2170">
    <property type="entry name" value="Wnt, WIF domain"/>
    <property type="match status" value="1"/>
</dbReference>
<dbReference type="KEGG" id="hazt:108677740"/>
<dbReference type="GO" id="GO:0007409">
    <property type="term" value="P:axonogenesis"/>
    <property type="evidence" value="ECO:0007669"/>
    <property type="project" value="TreeGrafter"/>
</dbReference>
<comment type="subcellular location">
    <subcellularLocation>
        <location evidence="1">Cell membrane</location>
        <topology evidence="1">Single-pass membrane protein</topology>
    </subcellularLocation>
</comment>
<keyword evidence="15" id="KW-1185">Reference proteome</keyword>
<evidence type="ECO:0000256" key="5">
    <source>
        <dbReference type="ARBA" id="ARBA00022840"/>
    </source>
</evidence>
<dbReference type="PROSITE" id="PS50011">
    <property type="entry name" value="PROTEIN_KINASE_DOM"/>
    <property type="match status" value="1"/>
</dbReference>
<dbReference type="RefSeq" id="XP_018021499.1">
    <property type="nucleotide sequence ID" value="XM_018166010.2"/>
</dbReference>